<proteinExistence type="predicted"/>
<gene>
    <name evidence="1" type="ORF">TDIB3V08_LOCUS8025</name>
</gene>
<evidence type="ECO:0000313" key="1">
    <source>
        <dbReference type="EMBL" id="CAD7201834.1"/>
    </source>
</evidence>
<sequence>MSTIASEHKGDGPEKKITRLAIGVEGGFDPESGKNKFEFEESYAVVILPNFITLPWPDSEFPEIIQLIGGVAHRSYRKSPQARRAAKHKGYHQGLKGLTTTKATGGPLESATFKMASA</sequence>
<accession>A0A7R8VNZ3</accession>
<protein>
    <submittedName>
        <fullName evidence="1">Uncharacterized protein</fullName>
    </submittedName>
</protein>
<dbReference type="AlphaFoldDB" id="A0A7R8VNZ3"/>
<reference evidence="1" key="1">
    <citation type="submission" date="2020-11" db="EMBL/GenBank/DDBJ databases">
        <authorList>
            <person name="Tran Van P."/>
        </authorList>
    </citation>
    <scope>NUCLEOTIDE SEQUENCE</scope>
</reference>
<dbReference type="EMBL" id="OA568730">
    <property type="protein sequence ID" value="CAD7201834.1"/>
    <property type="molecule type" value="Genomic_DNA"/>
</dbReference>
<name>A0A7R8VNZ3_TIMDO</name>
<organism evidence="1">
    <name type="scientific">Timema douglasi</name>
    <name type="common">Walking stick</name>
    <dbReference type="NCBI Taxonomy" id="61478"/>
    <lineage>
        <taxon>Eukaryota</taxon>
        <taxon>Metazoa</taxon>
        <taxon>Ecdysozoa</taxon>
        <taxon>Arthropoda</taxon>
        <taxon>Hexapoda</taxon>
        <taxon>Insecta</taxon>
        <taxon>Pterygota</taxon>
        <taxon>Neoptera</taxon>
        <taxon>Polyneoptera</taxon>
        <taxon>Phasmatodea</taxon>
        <taxon>Timematodea</taxon>
        <taxon>Timematoidea</taxon>
        <taxon>Timematidae</taxon>
        <taxon>Timema</taxon>
    </lineage>
</organism>